<dbReference type="EMBL" id="CP008884">
    <property type="protein sequence ID" value="AIF47766.1"/>
    <property type="molecule type" value="Genomic_DNA"/>
</dbReference>
<dbReference type="OrthoDB" id="7926501at2"/>
<evidence type="ECO:0000256" key="3">
    <source>
        <dbReference type="ARBA" id="ARBA00022692"/>
    </source>
</evidence>
<dbReference type="AlphaFoldDB" id="A0A075K0C3"/>
<evidence type="ECO:0000256" key="6">
    <source>
        <dbReference type="SAM" id="Phobius"/>
    </source>
</evidence>
<dbReference type="RefSeq" id="WP_019464712.1">
    <property type="nucleotide sequence ID" value="NZ_ALOY01000136.1"/>
</dbReference>
<dbReference type="InterPro" id="IPR007267">
    <property type="entry name" value="GtrA_DPMS_TM"/>
</dbReference>
<accession>A0A075K0C3</accession>
<dbReference type="InterPro" id="IPR051401">
    <property type="entry name" value="GtrA_CellWall_Glycosyl"/>
</dbReference>
<dbReference type="HOGENOM" id="CLU_083873_7_0_6"/>
<gene>
    <name evidence="8" type="ORF">HY57_11060</name>
</gene>
<comment type="similarity">
    <text evidence="2">Belongs to the GtrA family.</text>
</comment>
<evidence type="ECO:0000313" key="8">
    <source>
        <dbReference type="EMBL" id="AIF47766.1"/>
    </source>
</evidence>
<dbReference type="STRING" id="1217721.HY57_11060"/>
<sequence>MKLSKQFFLFMIGGVIGFIVDAGIAQALVSWGDWSAYYSRLVSIPVAATATWWWNRRQTFAGHHSGRGLFTEWLHWMALMGVGALVNYGTYVVLLLVFPMLGRWPAIATAGGSVVAAVFNFSTARLMLFKGAKTSA</sequence>
<reference evidence="8 9" key="1">
    <citation type="submission" date="2014-07" db="EMBL/GenBank/DDBJ databases">
        <title>Complete Genome Sequence of Dyella japonica Strain A8 Isolated from Malaysian Tropical Soil.</title>
        <authorList>
            <person name="Hui R.K.H."/>
            <person name="Chen J.-W."/>
            <person name="Chan K.-G."/>
            <person name="Leung F.C.C."/>
        </authorList>
    </citation>
    <scope>NUCLEOTIDE SEQUENCE [LARGE SCALE GENOMIC DNA]</scope>
    <source>
        <strain evidence="8 9">A8</strain>
    </source>
</reference>
<dbReference type="KEGG" id="dja:HY57_11060"/>
<feature type="transmembrane region" description="Helical" evidence="6">
    <location>
        <begin position="76"/>
        <end position="98"/>
    </location>
</feature>
<name>A0A075K0C3_9GAMM</name>
<evidence type="ECO:0000313" key="9">
    <source>
        <dbReference type="Proteomes" id="UP000027987"/>
    </source>
</evidence>
<keyword evidence="4 6" id="KW-1133">Transmembrane helix</keyword>
<dbReference type="Proteomes" id="UP000027987">
    <property type="component" value="Chromosome"/>
</dbReference>
<keyword evidence="9" id="KW-1185">Reference proteome</keyword>
<evidence type="ECO:0000256" key="4">
    <source>
        <dbReference type="ARBA" id="ARBA00022989"/>
    </source>
</evidence>
<dbReference type="Pfam" id="PF04138">
    <property type="entry name" value="GtrA_DPMS_TM"/>
    <property type="match status" value="1"/>
</dbReference>
<evidence type="ECO:0000256" key="1">
    <source>
        <dbReference type="ARBA" id="ARBA00004141"/>
    </source>
</evidence>
<evidence type="ECO:0000259" key="7">
    <source>
        <dbReference type="Pfam" id="PF04138"/>
    </source>
</evidence>
<dbReference type="GO" id="GO:0000271">
    <property type="term" value="P:polysaccharide biosynthetic process"/>
    <property type="evidence" value="ECO:0007669"/>
    <property type="project" value="InterPro"/>
</dbReference>
<proteinExistence type="inferred from homology"/>
<organism evidence="8 9">
    <name type="scientific">Dyella japonica A8</name>
    <dbReference type="NCBI Taxonomy" id="1217721"/>
    <lineage>
        <taxon>Bacteria</taxon>
        <taxon>Pseudomonadati</taxon>
        <taxon>Pseudomonadota</taxon>
        <taxon>Gammaproteobacteria</taxon>
        <taxon>Lysobacterales</taxon>
        <taxon>Rhodanobacteraceae</taxon>
        <taxon>Dyella</taxon>
    </lineage>
</organism>
<dbReference type="PATRIC" id="fig|1217721.7.peg.2284"/>
<feature type="transmembrane region" description="Helical" evidence="6">
    <location>
        <begin position="104"/>
        <end position="128"/>
    </location>
</feature>
<evidence type="ECO:0000256" key="2">
    <source>
        <dbReference type="ARBA" id="ARBA00009399"/>
    </source>
</evidence>
<feature type="domain" description="GtrA/DPMS transmembrane" evidence="7">
    <location>
        <begin position="10"/>
        <end position="129"/>
    </location>
</feature>
<keyword evidence="5 6" id="KW-0472">Membrane</keyword>
<keyword evidence="3 6" id="KW-0812">Transmembrane</keyword>
<dbReference type="GO" id="GO:0005886">
    <property type="term" value="C:plasma membrane"/>
    <property type="evidence" value="ECO:0007669"/>
    <property type="project" value="TreeGrafter"/>
</dbReference>
<feature type="transmembrane region" description="Helical" evidence="6">
    <location>
        <begin position="7"/>
        <end position="31"/>
    </location>
</feature>
<evidence type="ECO:0000256" key="5">
    <source>
        <dbReference type="ARBA" id="ARBA00023136"/>
    </source>
</evidence>
<protein>
    <recommendedName>
        <fullName evidence="7">GtrA/DPMS transmembrane domain-containing protein</fullName>
    </recommendedName>
</protein>
<dbReference type="PANTHER" id="PTHR38459">
    <property type="entry name" value="PROPHAGE BACTOPRENOL-LINKED GLUCOSE TRANSLOCASE HOMOLOG"/>
    <property type="match status" value="1"/>
</dbReference>
<comment type="subcellular location">
    <subcellularLocation>
        <location evidence="1">Membrane</location>
        <topology evidence="1">Multi-pass membrane protein</topology>
    </subcellularLocation>
</comment>
<dbReference type="PANTHER" id="PTHR38459:SF1">
    <property type="entry name" value="PROPHAGE BACTOPRENOL-LINKED GLUCOSE TRANSLOCASE HOMOLOG"/>
    <property type="match status" value="1"/>
</dbReference>